<comment type="caution">
    <text evidence="3">The sequence shown here is derived from an EMBL/GenBank/DDBJ whole genome shotgun (WGS) entry which is preliminary data.</text>
</comment>
<dbReference type="InterPro" id="IPR013783">
    <property type="entry name" value="Ig-like_fold"/>
</dbReference>
<dbReference type="FunFam" id="2.60.40.10:FF:000552">
    <property type="entry name" value="Related to glucoamylase"/>
    <property type="match status" value="1"/>
</dbReference>
<protein>
    <recommendedName>
        <fullName evidence="2">CBM20 domain-containing protein</fullName>
    </recommendedName>
</protein>
<dbReference type="InterPro" id="IPR002044">
    <property type="entry name" value="CBM20"/>
</dbReference>
<reference evidence="3 4" key="1">
    <citation type="submission" date="2024-01" db="EMBL/GenBank/DDBJ databases">
        <title>Genome assemblies of Stephania.</title>
        <authorList>
            <person name="Yang L."/>
        </authorList>
    </citation>
    <scope>NUCLEOTIDE SEQUENCE [LARGE SCALE GENOMIC DNA]</scope>
    <source>
        <strain evidence="3">JXDWG</strain>
        <tissue evidence="3">Leaf</tissue>
    </source>
</reference>
<dbReference type="CDD" id="cd05467">
    <property type="entry name" value="CBM20"/>
    <property type="match status" value="1"/>
</dbReference>
<gene>
    <name evidence="3" type="ORF">Scep_005621</name>
</gene>
<dbReference type="PANTHER" id="PTHR15048:SF0">
    <property type="entry name" value="STARCH-BINDING DOMAIN-CONTAINING PROTEIN 1"/>
    <property type="match status" value="1"/>
</dbReference>
<feature type="domain" description="CBM20" evidence="2">
    <location>
        <begin position="91"/>
        <end position="193"/>
    </location>
</feature>
<dbReference type="SMART" id="SM01065">
    <property type="entry name" value="CBM_2"/>
    <property type="match status" value="1"/>
</dbReference>
<organism evidence="3 4">
    <name type="scientific">Stephania cephalantha</name>
    <dbReference type="NCBI Taxonomy" id="152367"/>
    <lineage>
        <taxon>Eukaryota</taxon>
        <taxon>Viridiplantae</taxon>
        <taxon>Streptophyta</taxon>
        <taxon>Embryophyta</taxon>
        <taxon>Tracheophyta</taxon>
        <taxon>Spermatophyta</taxon>
        <taxon>Magnoliopsida</taxon>
        <taxon>Ranunculales</taxon>
        <taxon>Menispermaceae</taxon>
        <taxon>Menispermoideae</taxon>
        <taxon>Cissampelideae</taxon>
        <taxon>Stephania</taxon>
    </lineage>
</organism>
<sequence length="356" mass="39462">MIMEAALTSCCSMKLLSRIMRPRSMIFITNNNNNNICSSRAAAAAADKFGFFQSQDQRNYLPLIRSLHRLYSVSSQSQADAGASKDLISSIDQSSNARVRFKLYKECQFGEQFFMVGDDASLGVWDPENAIPLEWSDGHIWTAELDIPTGKSIQFKFILKGATGEIVWQPGPDRVLQTWETKNLIVVSEDWENAEIQKIMEEELNSKLFVQDKSIAYTDRKSSVVAGDITMVDLKNTPDNISSLIEETRTNARSELKISENKPYYDGNTEEGEASVVEGSLGSNGTFVTKKNLKNNYGMNSNSDYDRVDYEGEPVLVPGLTSFPTPTNMGFYEAESNAVGAGDNEAESPDAPEVTV</sequence>
<name>A0AAP0KWD2_9MAGN</name>
<dbReference type="InterPro" id="IPR013784">
    <property type="entry name" value="Carb-bd-like_fold"/>
</dbReference>
<dbReference type="EMBL" id="JBBNAG010000002">
    <property type="protein sequence ID" value="KAK9159047.1"/>
    <property type="molecule type" value="Genomic_DNA"/>
</dbReference>
<keyword evidence="4" id="KW-1185">Reference proteome</keyword>
<dbReference type="AlphaFoldDB" id="A0AAP0KWD2"/>
<accession>A0AAP0KWD2</accession>
<dbReference type="Pfam" id="PF00686">
    <property type="entry name" value="CBM_20"/>
    <property type="match status" value="1"/>
</dbReference>
<dbReference type="SUPFAM" id="SSF49452">
    <property type="entry name" value="Starch-binding domain-like"/>
    <property type="match status" value="1"/>
</dbReference>
<dbReference type="Gene3D" id="2.60.40.10">
    <property type="entry name" value="Immunoglobulins"/>
    <property type="match status" value="1"/>
</dbReference>
<feature type="region of interest" description="Disordered" evidence="1">
    <location>
        <begin position="334"/>
        <end position="356"/>
    </location>
</feature>
<proteinExistence type="predicted"/>
<dbReference type="GO" id="GO:2001070">
    <property type="term" value="F:starch binding"/>
    <property type="evidence" value="ECO:0007669"/>
    <property type="project" value="InterPro"/>
</dbReference>
<evidence type="ECO:0000256" key="1">
    <source>
        <dbReference type="SAM" id="MobiDB-lite"/>
    </source>
</evidence>
<dbReference type="PROSITE" id="PS51166">
    <property type="entry name" value="CBM20"/>
    <property type="match status" value="1"/>
</dbReference>
<dbReference type="GO" id="GO:0016020">
    <property type="term" value="C:membrane"/>
    <property type="evidence" value="ECO:0007669"/>
    <property type="project" value="TreeGrafter"/>
</dbReference>
<dbReference type="Proteomes" id="UP001419268">
    <property type="component" value="Unassembled WGS sequence"/>
</dbReference>
<evidence type="ECO:0000313" key="4">
    <source>
        <dbReference type="Proteomes" id="UP001419268"/>
    </source>
</evidence>
<evidence type="ECO:0000259" key="2">
    <source>
        <dbReference type="PROSITE" id="PS51166"/>
    </source>
</evidence>
<dbReference type="PANTHER" id="PTHR15048">
    <property type="entry name" value="STARCH-BINDING DOMAIN-CONTAINING PROTEIN 1"/>
    <property type="match status" value="1"/>
</dbReference>
<evidence type="ECO:0000313" key="3">
    <source>
        <dbReference type="EMBL" id="KAK9159047.1"/>
    </source>
</evidence>